<keyword evidence="2" id="KW-1185">Reference proteome</keyword>
<evidence type="ECO:0000313" key="2">
    <source>
        <dbReference type="Proteomes" id="UP001060085"/>
    </source>
</evidence>
<comment type="caution">
    <text evidence="1">The sequence shown here is derived from an EMBL/GenBank/DDBJ whole genome shotgun (WGS) entry which is preliminary data.</text>
</comment>
<dbReference type="EMBL" id="CM044703">
    <property type="protein sequence ID" value="KAI5672491.1"/>
    <property type="molecule type" value="Genomic_DNA"/>
</dbReference>
<protein>
    <submittedName>
        <fullName evidence="1">Uncharacterized protein</fullName>
    </submittedName>
</protein>
<accession>A0ACC0BIS2</accession>
<organism evidence="1 2">
    <name type="scientific">Catharanthus roseus</name>
    <name type="common">Madagascar periwinkle</name>
    <name type="synonym">Vinca rosea</name>
    <dbReference type="NCBI Taxonomy" id="4058"/>
    <lineage>
        <taxon>Eukaryota</taxon>
        <taxon>Viridiplantae</taxon>
        <taxon>Streptophyta</taxon>
        <taxon>Embryophyta</taxon>
        <taxon>Tracheophyta</taxon>
        <taxon>Spermatophyta</taxon>
        <taxon>Magnoliopsida</taxon>
        <taxon>eudicotyledons</taxon>
        <taxon>Gunneridae</taxon>
        <taxon>Pentapetalae</taxon>
        <taxon>asterids</taxon>
        <taxon>lamiids</taxon>
        <taxon>Gentianales</taxon>
        <taxon>Apocynaceae</taxon>
        <taxon>Rauvolfioideae</taxon>
        <taxon>Vinceae</taxon>
        <taxon>Catharanthinae</taxon>
        <taxon>Catharanthus</taxon>
    </lineage>
</organism>
<gene>
    <name evidence="1" type="ORF">M9H77_12855</name>
</gene>
<name>A0ACC0BIS2_CATRO</name>
<sequence>MSNKNLTAMFRFREEEFGAKIGNKSPSSPSSISEYGFYYLKIFTKKTSKGSQNCRKIHLRDFQIIGIKEFKLKMSEETYMGNGLDAPKYGRAKRGERYRAIYDGSDVNRYYGKLREDSYRKIKRKSESEEHKKNQEKENERTREKLSKEIFEGKNEESMIEESKERDCGIKDMDKRDGRKEGFRNRQSGGWSETRVSVKEVVGTEEERIKEGDAAAVEMGLATAFLDLLWQALARQQLQRSNHKS</sequence>
<proteinExistence type="predicted"/>
<dbReference type="Proteomes" id="UP001060085">
    <property type="component" value="Linkage Group LG03"/>
</dbReference>
<evidence type="ECO:0000313" key="1">
    <source>
        <dbReference type="EMBL" id="KAI5672491.1"/>
    </source>
</evidence>
<reference evidence="2" key="1">
    <citation type="journal article" date="2023" name="Nat. Plants">
        <title>Single-cell RNA sequencing provides a high-resolution roadmap for understanding the multicellular compartmentation of specialized metabolism.</title>
        <authorList>
            <person name="Sun S."/>
            <person name="Shen X."/>
            <person name="Li Y."/>
            <person name="Li Y."/>
            <person name="Wang S."/>
            <person name="Li R."/>
            <person name="Zhang H."/>
            <person name="Shen G."/>
            <person name="Guo B."/>
            <person name="Wei J."/>
            <person name="Xu J."/>
            <person name="St-Pierre B."/>
            <person name="Chen S."/>
            <person name="Sun C."/>
        </authorList>
    </citation>
    <scope>NUCLEOTIDE SEQUENCE [LARGE SCALE GENOMIC DNA]</scope>
</reference>